<comment type="caution">
    <text evidence="1">The sequence shown here is derived from an EMBL/GenBank/DDBJ whole genome shotgun (WGS) entry which is preliminary data.</text>
</comment>
<evidence type="ECO:0000313" key="2">
    <source>
        <dbReference type="Proteomes" id="UP000247932"/>
    </source>
</evidence>
<reference evidence="1 2" key="1">
    <citation type="submission" date="2018-05" db="EMBL/GenBank/DDBJ databases">
        <title>Reference genomes for bee gut microbiota database.</title>
        <authorList>
            <person name="Ellegaard K.M."/>
        </authorList>
    </citation>
    <scope>NUCLEOTIDE SEQUENCE [LARGE SCALE GENOMIC DNA]</scope>
    <source>
        <strain evidence="1 2">ESL0182</strain>
    </source>
</reference>
<sequence length="65" mass="7964">MERLVQFCDFYRRTELIIYQQIEKHMSPEHLQQNVQVILIYKEAHNKLTMLVQLDLARVMEPEVY</sequence>
<dbReference type="EMBL" id="QGLR01000011">
    <property type="protein sequence ID" value="PXZ06881.1"/>
    <property type="molecule type" value="Genomic_DNA"/>
</dbReference>
<gene>
    <name evidence="1" type="ORF">DKK70_09475</name>
</gene>
<protein>
    <submittedName>
        <fullName evidence="1">Uncharacterized protein</fullName>
    </submittedName>
</protein>
<dbReference type="AlphaFoldDB" id="A0A2V4E708"/>
<name>A0A2V4E708_9GAMM</name>
<organism evidence="1 2">
    <name type="scientific">Gilliamella apicola</name>
    <dbReference type="NCBI Taxonomy" id="1196095"/>
    <lineage>
        <taxon>Bacteria</taxon>
        <taxon>Pseudomonadati</taxon>
        <taxon>Pseudomonadota</taxon>
        <taxon>Gammaproteobacteria</taxon>
        <taxon>Orbales</taxon>
        <taxon>Orbaceae</taxon>
        <taxon>Gilliamella</taxon>
    </lineage>
</organism>
<dbReference type="Proteomes" id="UP000247932">
    <property type="component" value="Unassembled WGS sequence"/>
</dbReference>
<evidence type="ECO:0000313" key="1">
    <source>
        <dbReference type="EMBL" id="PXZ06881.1"/>
    </source>
</evidence>
<keyword evidence="2" id="KW-1185">Reference proteome</keyword>
<proteinExistence type="predicted"/>
<accession>A0A2V4E708</accession>